<keyword evidence="2" id="KW-0378">Hydrolase</keyword>
<dbReference type="InterPro" id="IPR012338">
    <property type="entry name" value="Beta-lactam/transpept-like"/>
</dbReference>
<keyword evidence="4" id="KW-1185">Reference proteome</keyword>
<dbReference type="STRING" id="1071918.SAMN05421544_1066"/>
<dbReference type="PRINTS" id="PR00922">
    <property type="entry name" value="DADACBPTASE3"/>
</dbReference>
<dbReference type="Proteomes" id="UP000198517">
    <property type="component" value="Unassembled WGS sequence"/>
</dbReference>
<evidence type="ECO:0000256" key="2">
    <source>
        <dbReference type="ARBA" id="ARBA00022801"/>
    </source>
</evidence>
<sequence>MISMKIINRSLIILGLSLSVGASSQQRLAYTGTPSLEGIKTVKNAIVSELAKNEIDFAIERLQSESIVRNANWGFVIYDPESRQVVTSYNENTPLVPASTTKLLSTETAMNIMGTKFQYNTQLEYSGTVSQDGVLEGNLYIIGSGDFSLGTGMGGASRYSAIVSDFIQAIKNEGINKINGNIYVETAVFKNNKIDLPQNIVWLTHNNYYLPVGNTQGMDPRKEMSVIPPADPFHPAKHFFYISPYTGKMAITDSFEGNKVYTKIPDAPLYLAKNLRAALPKSGVVVSGGVETKTQNINPEATKIIANYKSPSLSTMVYYTNQNSVNRFAEAILRAVGFYKNGDETLDTGRSTILTHLKNKGYDFAGINLVDGSGLSRSNEVKPISQAKFLAEIMKEPYYQDFLKSLPVAGQTGTLKRMFVDSEANGKIFAKTGTLKGVKCLAGYIHTYSGKVLTFSLLVNNYSGSVAQIKSKMETLLTPAIDL</sequence>
<dbReference type="EMBL" id="FNAS01000006">
    <property type="protein sequence ID" value="SDE26832.1"/>
    <property type="molecule type" value="Genomic_DNA"/>
</dbReference>
<dbReference type="PANTHER" id="PTHR30023:SF0">
    <property type="entry name" value="PENICILLIN-SENSITIVE CARBOXYPEPTIDASE A"/>
    <property type="match status" value="1"/>
</dbReference>
<dbReference type="Pfam" id="PF02113">
    <property type="entry name" value="Peptidase_S13"/>
    <property type="match status" value="2"/>
</dbReference>
<dbReference type="PANTHER" id="PTHR30023">
    <property type="entry name" value="D-ALANYL-D-ALANINE CARBOXYPEPTIDASE"/>
    <property type="match status" value="1"/>
</dbReference>
<evidence type="ECO:0000313" key="4">
    <source>
        <dbReference type="Proteomes" id="UP000198517"/>
    </source>
</evidence>
<dbReference type="AlphaFoldDB" id="A0A1G7BIT2"/>
<dbReference type="SUPFAM" id="SSF56601">
    <property type="entry name" value="beta-lactamase/transpeptidase-like"/>
    <property type="match status" value="1"/>
</dbReference>
<reference evidence="3 4" key="1">
    <citation type="submission" date="2016-10" db="EMBL/GenBank/DDBJ databases">
        <authorList>
            <person name="de Groot N.N."/>
        </authorList>
    </citation>
    <scope>NUCLEOTIDE SEQUENCE [LARGE SCALE GENOMIC DNA]</scope>
    <source>
        <strain evidence="3 4">DSM 24015</strain>
    </source>
</reference>
<dbReference type="GO" id="GO:0000270">
    <property type="term" value="P:peptidoglycan metabolic process"/>
    <property type="evidence" value="ECO:0007669"/>
    <property type="project" value="TreeGrafter"/>
</dbReference>
<dbReference type="NCBIfam" id="TIGR00666">
    <property type="entry name" value="PBP4"/>
    <property type="match status" value="1"/>
</dbReference>
<dbReference type="GO" id="GO:0004185">
    <property type="term" value="F:serine-type carboxypeptidase activity"/>
    <property type="evidence" value="ECO:0007669"/>
    <property type="project" value="InterPro"/>
</dbReference>
<evidence type="ECO:0000256" key="1">
    <source>
        <dbReference type="ARBA" id="ARBA00006096"/>
    </source>
</evidence>
<protein>
    <submittedName>
        <fullName evidence="3">D-alanyl-D-alanine carboxypeptidase / D-alanyl-D-alanine-endopeptidase (Penicillin-binding protein 4)</fullName>
    </submittedName>
</protein>
<organism evidence="3 4">
    <name type="scientific">Riemerella columbipharyngis</name>
    <dbReference type="NCBI Taxonomy" id="1071918"/>
    <lineage>
        <taxon>Bacteria</taxon>
        <taxon>Pseudomonadati</taxon>
        <taxon>Bacteroidota</taxon>
        <taxon>Flavobacteriia</taxon>
        <taxon>Flavobacteriales</taxon>
        <taxon>Weeksellaceae</taxon>
        <taxon>Riemerella</taxon>
    </lineage>
</organism>
<dbReference type="Gene3D" id="3.40.710.10">
    <property type="entry name" value="DD-peptidase/beta-lactamase superfamily"/>
    <property type="match status" value="1"/>
</dbReference>
<name>A0A1G7BIT2_9FLAO</name>
<keyword evidence="3" id="KW-0121">Carboxypeptidase</keyword>
<dbReference type="GO" id="GO:0006508">
    <property type="term" value="P:proteolysis"/>
    <property type="evidence" value="ECO:0007669"/>
    <property type="project" value="InterPro"/>
</dbReference>
<dbReference type="Gene3D" id="3.50.80.20">
    <property type="entry name" value="D-Ala-D-Ala carboxypeptidase C, peptidase S13"/>
    <property type="match status" value="1"/>
</dbReference>
<dbReference type="InterPro" id="IPR000667">
    <property type="entry name" value="Peptidase_S13"/>
</dbReference>
<proteinExistence type="inferred from homology"/>
<evidence type="ECO:0000313" key="3">
    <source>
        <dbReference type="EMBL" id="SDE26832.1"/>
    </source>
</evidence>
<keyword evidence="3" id="KW-0645">Protease</keyword>
<comment type="similarity">
    <text evidence="1">Belongs to the peptidase S13 family.</text>
</comment>
<accession>A0A1G7BIT2</accession>
<gene>
    <name evidence="3" type="ORF">SAMN05421544_1066</name>
</gene>